<protein>
    <submittedName>
        <fullName evidence="1">Uncharacterized protein</fullName>
    </submittedName>
</protein>
<evidence type="ECO:0000313" key="1">
    <source>
        <dbReference type="EMBL" id="CAM0512122.1"/>
    </source>
</evidence>
<dbReference type="Proteomes" id="UP001189180">
    <property type="component" value="Unassembled WGS sequence"/>
</dbReference>
<reference evidence="1 2" key="1">
    <citation type="submission" date="2024-08" db="EMBL/GenBank/DDBJ databases">
        <authorList>
            <person name="Paterson S."/>
        </authorList>
    </citation>
    <scope>NUCLEOTIDE SEQUENCE [LARGE SCALE GENOMIC DNA]</scope>
</reference>
<accession>A0ABC9HF67</accession>
<keyword evidence="2" id="KW-1185">Reference proteome</keyword>
<comment type="caution">
    <text evidence="1">The sequence shown here is derived from an EMBL/GenBank/DDBJ whole genome shotgun (WGS) entry which is preliminary data.</text>
</comment>
<proteinExistence type="predicted"/>
<organism evidence="1 2">
    <name type="scientific">Fasciola hepatica</name>
    <name type="common">Liver fluke</name>
    <dbReference type="NCBI Taxonomy" id="6192"/>
    <lineage>
        <taxon>Eukaryota</taxon>
        <taxon>Metazoa</taxon>
        <taxon>Spiralia</taxon>
        <taxon>Lophotrochozoa</taxon>
        <taxon>Platyhelminthes</taxon>
        <taxon>Trematoda</taxon>
        <taxon>Digenea</taxon>
        <taxon>Plagiorchiida</taxon>
        <taxon>Echinostomata</taxon>
        <taxon>Echinostomatoidea</taxon>
        <taxon>Fasciolidae</taxon>
        <taxon>Fasciola</taxon>
    </lineage>
</organism>
<dbReference type="EMBL" id="CANUEZ050000193">
    <property type="protein sequence ID" value="CAM0512122.1"/>
    <property type="molecule type" value="Genomic_DNA"/>
</dbReference>
<evidence type="ECO:0000313" key="2">
    <source>
        <dbReference type="Proteomes" id="UP001189180"/>
    </source>
</evidence>
<name>A0ABC9HF67_FASHE</name>
<sequence>MSQVCNGFLVHIGLLTDWPPNKVTVFRKEPHVNGFGSGYCATVTSSPRMVTLILLVHQNNERFHVYLCDPSSDKNHKFSSTTNALSNRGTMDIDVNVNNNPMNHDMFGIELREPEASQMASYTMGDGFVCATCDGA</sequence>
<dbReference type="AlphaFoldDB" id="A0ABC9HF67"/>
<gene>
    <name evidence="1" type="ORF">FHB240107_LOCUS4511</name>
</gene>